<dbReference type="RefSeq" id="XP_014175428.1">
    <property type="nucleotide sequence ID" value="XM_014319953.1"/>
</dbReference>
<feature type="compositionally biased region" description="Low complexity" evidence="1">
    <location>
        <begin position="29"/>
        <end position="48"/>
    </location>
</feature>
<reference evidence="2 3" key="1">
    <citation type="journal article" date="2011" name="Proc. Natl. Acad. Sci. U.S.A.">
        <title>Genome and transcriptome analyses of the mountain pine beetle-fungal symbiont Grosmannia clavigera, a lodgepole pine pathogen.</title>
        <authorList>
            <person name="DiGuistini S."/>
            <person name="Wang Y."/>
            <person name="Liao N.Y."/>
            <person name="Taylor G."/>
            <person name="Tanguay P."/>
            <person name="Feau N."/>
            <person name="Henrissat B."/>
            <person name="Chan S.K."/>
            <person name="Hesse-Orce U."/>
            <person name="Alamouti S.M."/>
            <person name="Tsui C.K.M."/>
            <person name="Docking R.T."/>
            <person name="Levasseur A."/>
            <person name="Haridas S."/>
            <person name="Robertson G."/>
            <person name="Birol I."/>
            <person name="Holt R.A."/>
            <person name="Marra M.A."/>
            <person name="Hamelin R.C."/>
            <person name="Hirst M."/>
            <person name="Jones S.J.M."/>
            <person name="Bohlmann J."/>
            <person name="Breuil C."/>
        </authorList>
    </citation>
    <scope>NUCLEOTIDE SEQUENCE [LARGE SCALE GENOMIC DNA]</scope>
    <source>
        <strain evidence="3">kw1407 / UAMH 11150</strain>
    </source>
</reference>
<evidence type="ECO:0000313" key="2">
    <source>
        <dbReference type="EMBL" id="EFX05946.1"/>
    </source>
</evidence>
<evidence type="ECO:0000256" key="1">
    <source>
        <dbReference type="SAM" id="MobiDB-lite"/>
    </source>
</evidence>
<dbReference type="InParanoid" id="F0X9M4"/>
<dbReference type="HOGENOM" id="CLU_2831427_0_0_1"/>
<accession>F0X9M4</accession>
<name>F0X9M4_GROCL</name>
<feature type="region of interest" description="Disordered" evidence="1">
    <location>
        <begin position="21"/>
        <end position="66"/>
    </location>
</feature>
<organism evidence="3">
    <name type="scientific">Grosmannia clavigera (strain kw1407 / UAMH 11150)</name>
    <name type="common">Blue stain fungus</name>
    <name type="synonym">Graphiocladiella clavigera</name>
    <dbReference type="NCBI Taxonomy" id="655863"/>
    <lineage>
        <taxon>Eukaryota</taxon>
        <taxon>Fungi</taxon>
        <taxon>Dikarya</taxon>
        <taxon>Ascomycota</taxon>
        <taxon>Pezizomycotina</taxon>
        <taxon>Sordariomycetes</taxon>
        <taxon>Sordariomycetidae</taxon>
        <taxon>Ophiostomatales</taxon>
        <taxon>Ophiostomataceae</taxon>
        <taxon>Leptographium</taxon>
    </lineage>
</organism>
<dbReference type="AlphaFoldDB" id="F0X9M4"/>
<proteinExistence type="predicted"/>
<dbReference type="Proteomes" id="UP000007796">
    <property type="component" value="Unassembled WGS sequence"/>
</dbReference>
<dbReference type="GeneID" id="25977180"/>
<protein>
    <submittedName>
        <fullName evidence="2">Uncharacterized protein</fullName>
    </submittedName>
</protein>
<dbReference type="EMBL" id="GL629735">
    <property type="protein sequence ID" value="EFX05946.1"/>
    <property type="molecule type" value="Genomic_DNA"/>
</dbReference>
<evidence type="ECO:0000313" key="3">
    <source>
        <dbReference type="Proteomes" id="UP000007796"/>
    </source>
</evidence>
<gene>
    <name evidence="2" type="ORF">CMQ_4015</name>
</gene>
<keyword evidence="3" id="KW-1185">Reference proteome</keyword>
<sequence length="66" mass="6712">MAGFVDALKNLKTKFKAIFKKKEAKPAEETPATEAAAEAAPAETAEAAEPADEAKPAETPAAAPAS</sequence>
<feature type="compositionally biased region" description="Low complexity" evidence="1">
    <location>
        <begin position="57"/>
        <end position="66"/>
    </location>
</feature>